<dbReference type="InterPro" id="IPR052583">
    <property type="entry name" value="ATP-helicase/E3_Ub-Ligase"/>
</dbReference>
<dbReference type="InterPro" id="IPR001650">
    <property type="entry name" value="Helicase_C-like"/>
</dbReference>
<evidence type="ECO:0000313" key="12">
    <source>
        <dbReference type="EMBL" id="KAK4458873.1"/>
    </source>
</evidence>
<dbReference type="PROSITE" id="PS50089">
    <property type="entry name" value="ZF_RING_2"/>
    <property type="match status" value="1"/>
</dbReference>
<dbReference type="InterPro" id="IPR038718">
    <property type="entry name" value="SNF2-like_sf"/>
</dbReference>
<dbReference type="Pfam" id="PF26021">
    <property type="entry name" value="Ferritin_C144_05"/>
    <property type="match status" value="1"/>
</dbReference>
<accession>A0AAV9HEJ6</accession>
<dbReference type="InterPro" id="IPR059033">
    <property type="entry name" value="C144_05_dom"/>
</dbReference>
<dbReference type="CDD" id="cd18070">
    <property type="entry name" value="DEXQc_SHPRH"/>
    <property type="match status" value="1"/>
</dbReference>
<dbReference type="Gene3D" id="3.40.50.300">
    <property type="entry name" value="P-loop containing nucleotide triphosphate hydrolases"/>
    <property type="match status" value="1"/>
</dbReference>
<feature type="region of interest" description="Disordered" evidence="8">
    <location>
        <begin position="748"/>
        <end position="771"/>
    </location>
</feature>
<feature type="domain" description="Helicase C-terminal" evidence="11">
    <location>
        <begin position="1251"/>
        <end position="1405"/>
    </location>
</feature>
<dbReference type="GO" id="GO:0016787">
    <property type="term" value="F:hydrolase activity"/>
    <property type="evidence" value="ECO:0007669"/>
    <property type="project" value="UniProtKB-KW"/>
</dbReference>
<dbReference type="GO" id="GO:0005634">
    <property type="term" value="C:nucleus"/>
    <property type="evidence" value="ECO:0007669"/>
    <property type="project" value="TreeGrafter"/>
</dbReference>
<dbReference type="InterPro" id="IPR014001">
    <property type="entry name" value="Helicase_ATP-bd"/>
</dbReference>
<gene>
    <name evidence="12" type="ORF">QBC42DRAFT_290141</name>
</gene>
<sequence length="1492" mass="167533">MPRAKSLARRAKVTQFIPPTSESENAALLLSALLAIPAPLLDEPAQEGSDRSAKRHKPNECGAVAVAREHLKLPKLELPQPDQGSSSFHRNIEGALSINIDTTENSDLDDTFQLHISSAPLSSGPHFRVSFSLDKSQFSEQSKTALDVLGNQGVRTDQQGCVWAKAEAEVQQVGSFCCLSLDIQVYWNEQSTIWGSKKANSESQQALRKQVISTWFPDLQLSGGKQLPALTPQDFYGATCIPDKQTFDKEVSSLEIPGLETKLYPFQRRAVQWLLKREGVCWSQESELGVGRVEPYISPAESEPPASFTKLQDVNGDTFYLSPLVCAVTKTTSLYRSYQNLAGGILAEEMGLGKTLEIISLILLHKRRETSVMVFDPFLGRELLSTSATLIVAPSTLLDQWMSELRRHAPGLHVHYYPGLRKAAKLQTEKENSAEYLATQDIIVTTFDVLRADVWSAYDEPERVMRNQKQYERVKSPLVQLSWWRVCIDEAQMVENWTTKAAQLARLIPRVNSWGITGTPVKDNISQDLRGLLIFLRYDLYSFDTTVWNRLMTLDKSSFRQLFHLISMRHTKSLVRNEIAIPPQKRYVITMPFTAVEEQHYQSLFKQLSESCGLDAQGRPLEAGWSAEDPAVQTAMRVALDRLRQTALHPEVGHRNRRALGQKTGPLRTVSEVLDAMLEQSVAALRADQRNLLSTRLTKGQILACQKQVQDALNLWQEVLLKTAEMVLECREQLQFAIQEARKIGASKARLSPNDGDEEMDEEESMSPQVGDARRRLRSALEVQHKATFFCANAYFTMKSDKEKIAPDSDEYKRLERLEIEAYDQAKAIRKEIVQESHKKAARLMRRLADLAAQQKFAVLPPLKFTNKKGLETYKVVAALTEIGEALDQQANVLDEWREHVIQLLLKPLVDEDNEEVTGQEYEDSTKLQDEILVYLQALRTSLADRSASATGQKNFLVDHETRVALRMANEGDGPFPEKLIELLRARDAIKPPFVEAYNLGSLRGLVSELRSLSGKLWHDAASGNSRAAAEMEVVKSLLKFTTSQQTEQSKATAAVEKELEKFMDTLNARIEFYRQLQEISDSVGDYQGSTEDEVLVAAMEAIGKQERNLKSKLETAESKHRYLVHLKEAESGTEEQRMCVICQSTFSIGVLTVCGHQFCKECITLWFKAHRNCPVCKRHLQASNLHDITLKPQELRMHSETDGGRSANASQKSHLARKESAIYKEFKPEKLAEIKNIDLDGPNFTTKVDTLIRHVLWLRQSDPGAKSIVFSQYKEFLEVLAVAFRRYRIGFTSFDKADGVTSFKEDPSTEVFLLSARAHASGLNLVNASHVFLCEPLLNTALELQAIARVDRIGQEHETTVWLYIVDGTVEESIYNLSVQRRLEHMTTRGKGKESDASALDPLLDAASLDAANALEMQQAQLTKLMGKDGISGEAVEQKDLWTCLFGHLQKAGGAEGGEERRLLVNSTTRGFLLAEAAEKRRDEEPSSSQA</sequence>
<dbReference type="FunFam" id="3.40.50.10810:FF:000059">
    <property type="entry name" value="SNF2 family helicase/ATPase, putative"/>
    <property type="match status" value="1"/>
</dbReference>
<dbReference type="InterPro" id="IPR017907">
    <property type="entry name" value="Znf_RING_CS"/>
</dbReference>
<evidence type="ECO:0000259" key="9">
    <source>
        <dbReference type="PROSITE" id="PS50089"/>
    </source>
</evidence>
<dbReference type="SUPFAM" id="SSF52540">
    <property type="entry name" value="P-loop containing nucleoside triphosphate hydrolases"/>
    <property type="match status" value="2"/>
</dbReference>
<dbReference type="InterPro" id="IPR000330">
    <property type="entry name" value="SNF2_N"/>
</dbReference>
<evidence type="ECO:0000256" key="3">
    <source>
        <dbReference type="ARBA" id="ARBA00022771"/>
    </source>
</evidence>
<dbReference type="PROSITE" id="PS51192">
    <property type="entry name" value="HELICASE_ATP_BIND_1"/>
    <property type="match status" value="1"/>
</dbReference>
<dbReference type="EMBL" id="MU865054">
    <property type="protein sequence ID" value="KAK4458873.1"/>
    <property type="molecule type" value="Genomic_DNA"/>
</dbReference>
<evidence type="ECO:0000256" key="5">
    <source>
        <dbReference type="ARBA" id="ARBA00022833"/>
    </source>
</evidence>
<dbReference type="CDD" id="cd18793">
    <property type="entry name" value="SF2_C_SNF"/>
    <property type="match status" value="1"/>
</dbReference>
<keyword evidence="4" id="KW-0378">Hydrolase</keyword>
<proteinExistence type="predicted"/>
<keyword evidence="1" id="KW-0479">Metal-binding</keyword>
<dbReference type="GO" id="GO:0000209">
    <property type="term" value="P:protein polyubiquitination"/>
    <property type="evidence" value="ECO:0007669"/>
    <property type="project" value="TreeGrafter"/>
</dbReference>
<feature type="domain" description="RING-type" evidence="9">
    <location>
        <begin position="1140"/>
        <end position="1178"/>
    </location>
</feature>
<dbReference type="Pfam" id="PF00176">
    <property type="entry name" value="SNF2-rel_dom"/>
    <property type="match status" value="1"/>
</dbReference>
<dbReference type="FunFam" id="3.40.50.300:FF:001870">
    <property type="entry name" value="SNF2 family helicase/ATPase, putative"/>
    <property type="match status" value="1"/>
</dbReference>
<dbReference type="Gene3D" id="3.40.50.10810">
    <property type="entry name" value="Tandem AAA-ATPase domain"/>
    <property type="match status" value="1"/>
</dbReference>
<evidence type="ECO:0000256" key="1">
    <source>
        <dbReference type="ARBA" id="ARBA00022723"/>
    </source>
</evidence>
<dbReference type="InterPro" id="IPR001841">
    <property type="entry name" value="Znf_RING"/>
</dbReference>
<dbReference type="Gene3D" id="3.30.40.10">
    <property type="entry name" value="Zinc/RING finger domain, C3HC4 (zinc finger)"/>
    <property type="match status" value="1"/>
</dbReference>
<dbReference type="GO" id="GO:0006974">
    <property type="term" value="P:DNA damage response"/>
    <property type="evidence" value="ECO:0007669"/>
    <property type="project" value="TreeGrafter"/>
</dbReference>
<evidence type="ECO:0000259" key="10">
    <source>
        <dbReference type="PROSITE" id="PS51192"/>
    </source>
</evidence>
<dbReference type="InterPro" id="IPR049730">
    <property type="entry name" value="SNF2/RAD54-like_C"/>
</dbReference>
<dbReference type="InterPro" id="IPR027417">
    <property type="entry name" value="P-loop_NTPase"/>
</dbReference>
<dbReference type="Proteomes" id="UP001321749">
    <property type="component" value="Unassembled WGS sequence"/>
</dbReference>
<evidence type="ECO:0000313" key="13">
    <source>
        <dbReference type="Proteomes" id="UP001321749"/>
    </source>
</evidence>
<comment type="caution">
    <text evidence="12">The sequence shown here is derived from an EMBL/GenBank/DDBJ whole genome shotgun (WGS) entry which is preliminary data.</text>
</comment>
<keyword evidence="13" id="KW-1185">Reference proteome</keyword>
<organism evidence="12 13">
    <name type="scientific">Cladorrhinum samala</name>
    <dbReference type="NCBI Taxonomy" id="585594"/>
    <lineage>
        <taxon>Eukaryota</taxon>
        <taxon>Fungi</taxon>
        <taxon>Dikarya</taxon>
        <taxon>Ascomycota</taxon>
        <taxon>Pezizomycotina</taxon>
        <taxon>Sordariomycetes</taxon>
        <taxon>Sordariomycetidae</taxon>
        <taxon>Sordariales</taxon>
        <taxon>Podosporaceae</taxon>
        <taxon>Cladorrhinum</taxon>
    </lineage>
</organism>
<dbReference type="InterPro" id="IPR013083">
    <property type="entry name" value="Znf_RING/FYVE/PHD"/>
</dbReference>
<reference evidence="12" key="1">
    <citation type="journal article" date="2023" name="Mol. Phylogenet. Evol.">
        <title>Genome-scale phylogeny and comparative genomics of the fungal order Sordariales.</title>
        <authorList>
            <person name="Hensen N."/>
            <person name="Bonometti L."/>
            <person name="Westerberg I."/>
            <person name="Brannstrom I.O."/>
            <person name="Guillou S."/>
            <person name="Cros-Aarteil S."/>
            <person name="Calhoun S."/>
            <person name="Haridas S."/>
            <person name="Kuo A."/>
            <person name="Mondo S."/>
            <person name="Pangilinan J."/>
            <person name="Riley R."/>
            <person name="LaButti K."/>
            <person name="Andreopoulos B."/>
            <person name="Lipzen A."/>
            <person name="Chen C."/>
            <person name="Yan M."/>
            <person name="Daum C."/>
            <person name="Ng V."/>
            <person name="Clum A."/>
            <person name="Steindorff A."/>
            <person name="Ohm R.A."/>
            <person name="Martin F."/>
            <person name="Silar P."/>
            <person name="Natvig D.O."/>
            <person name="Lalanne C."/>
            <person name="Gautier V."/>
            <person name="Ament-Velasquez S.L."/>
            <person name="Kruys A."/>
            <person name="Hutchinson M.I."/>
            <person name="Powell A.J."/>
            <person name="Barry K."/>
            <person name="Miller A.N."/>
            <person name="Grigoriev I.V."/>
            <person name="Debuchy R."/>
            <person name="Gladieux P."/>
            <person name="Hiltunen Thoren M."/>
            <person name="Johannesson H."/>
        </authorList>
    </citation>
    <scope>NUCLEOTIDE SEQUENCE</scope>
    <source>
        <strain evidence="12">PSN324</strain>
    </source>
</reference>
<feature type="region of interest" description="Disordered" evidence="8">
    <location>
        <begin position="1198"/>
        <end position="1217"/>
    </location>
</feature>
<dbReference type="PROSITE" id="PS00518">
    <property type="entry name" value="ZF_RING_1"/>
    <property type="match status" value="1"/>
</dbReference>
<keyword evidence="2" id="KW-0547">Nucleotide-binding</keyword>
<dbReference type="SUPFAM" id="SSF57850">
    <property type="entry name" value="RING/U-box"/>
    <property type="match status" value="1"/>
</dbReference>
<name>A0AAV9HEJ6_9PEZI</name>
<dbReference type="Pfam" id="PF00271">
    <property type="entry name" value="Helicase_C"/>
    <property type="match status" value="1"/>
</dbReference>
<dbReference type="GO" id="GO:0004386">
    <property type="term" value="F:helicase activity"/>
    <property type="evidence" value="ECO:0007669"/>
    <property type="project" value="UniProtKB-KW"/>
</dbReference>
<feature type="compositionally biased region" description="Acidic residues" evidence="8">
    <location>
        <begin position="755"/>
        <end position="765"/>
    </location>
</feature>
<evidence type="ECO:0000259" key="11">
    <source>
        <dbReference type="PROSITE" id="PS51194"/>
    </source>
</evidence>
<evidence type="ECO:0000256" key="4">
    <source>
        <dbReference type="ARBA" id="ARBA00022801"/>
    </source>
</evidence>
<evidence type="ECO:0000256" key="7">
    <source>
        <dbReference type="PROSITE-ProRule" id="PRU00175"/>
    </source>
</evidence>
<evidence type="ECO:0000256" key="8">
    <source>
        <dbReference type="SAM" id="MobiDB-lite"/>
    </source>
</evidence>
<evidence type="ECO:0000256" key="6">
    <source>
        <dbReference type="ARBA" id="ARBA00022840"/>
    </source>
</evidence>
<dbReference type="Pfam" id="PF13639">
    <property type="entry name" value="zf-RING_2"/>
    <property type="match status" value="1"/>
</dbReference>
<dbReference type="GO" id="GO:0005524">
    <property type="term" value="F:ATP binding"/>
    <property type="evidence" value="ECO:0007669"/>
    <property type="project" value="InterPro"/>
</dbReference>
<keyword evidence="12" id="KW-0347">Helicase</keyword>
<dbReference type="PANTHER" id="PTHR45865">
    <property type="entry name" value="E3 UBIQUITIN-PROTEIN LIGASE SHPRH FAMILY MEMBER"/>
    <property type="match status" value="1"/>
</dbReference>
<dbReference type="SMART" id="SM00490">
    <property type="entry name" value="HELICc"/>
    <property type="match status" value="1"/>
</dbReference>
<dbReference type="GO" id="GO:0008270">
    <property type="term" value="F:zinc ion binding"/>
    <property type="evidence" value="ECO:0007669"/>
    <property type="project" value="UniProtKB-KW"/>
</dbReference>
<dbReference type="PROSITE" id="PS51194">
    <property type="entry name" value="HELICASE_CTER"/>
    <property type="match status" value="1"/>
</dbReference>
<dbReference type="SMART" id="SM00184">
    <property type="entry name" value="RING"/>
    <property type="match status" value="1"/>
</dbReference>
<keyword evidence="3 7" id="KW-0863">Zinc-finger</keyword>
<evidence type="ECO:0000256" key="2">
    <source>
        <dbReference type="ARBA" id="ARBA00022741"/>
    </source>
</evidence>
<keyword evidence="6" id="KW-0067">ATP-binding</keyword>
<protein>
    <submittedName>
        <fullName evidence="12">ATP-dependent helicase IRC20</fullName>
    </submittedName>
</protein>
<keyword evidence="5" id="KW-0862">Zinc</keyword>
<dbReference type="GO" id="GO:0061630">
    <property type="term" value="F:ubiquitin protein ligase activity"/>
    <property type="evidence" value="ECO:0007669"/>
    <property type="project" value="TreeGrafter"/>
</dbReference>
<reference evidence="12" key="2">
    <citation type="submission" date="2023-06" db="EMBL/GenBank/DDBJ databases">
        <authorList>
            <consortium name="Lawrence Berkeley National Laboratory"/>
            <person name="Mondo S.J."/>
            <person name="Hensen N."/>
            <person name="Bonometti L."/>
            <person name="Westerberg I."/>
            <person name="Brannstrom I.O."/>
            <person name="Guillou S."/>
            <person name="Cros-Aarteil S."/>
            <person name="Calhoun S."/>
            <person name="Haridas S."/>
            <person name="Kuo A."/>
            <person name="Pangilinan J."/>
            <person name="Riley R."/>
            <person name="Labutti K."/>
            <person name="Andreopoulos B."/>
            <person name="Lipzen A."/>
            <person name="Chen C."/>
            <person name="Yanf M."/>
            <person name="Daum C."/>
            <person name="Ng V."/>
            <person name="Clum A."/>
            <person name="Steindorff A."/>
            <person name="Ohm R."/>
            <person name="Martin F."/>
            <person name="Silar P."/>
            <person name="Natvig D."/>
            <person name="Lalanne C."/>
            <person name="Gautier V."/>
            <person name="Ament-Velasquez S.L."/>
            <person name="Kruys A."/>
            <person name="Hutchinson M.I."/>
            <person name="Powell A.J."/>
            <person name="Barry K."/>
            <person name="Miller A.N."/>
            <person name="Grigoriev I.V."/>
            <person name="Debuchy R."/>
            <person name="Gladieux P."/>
            <person name="Thoren M.H."/>
            <person name="Johannesson H."/>
        </authorList>
    </citation>
    <scope>NUCLEOTIDE SEQUENCE</scope>
    <source>
        <strain evidence="12">PSN324</strain>
    </source>
</reference>
<dbReference type="SMART" id="SM00487">
    <property type="entry name" value="DEXDc"/>
    <property type="match status" value="1"/>
</dbReference>
<dbReference type="PANTHER" id="PTHR45865:SF1">
    <property type="entry name" value="E3 UBIQUITIN-PROTEIN LIGASE SHPRH"/>
    <property type="match status" value="1"/>
</dbReference>
<feature type="domain" description="Helicase ATP-binding" evidence="10">
    <location>
        <begin position="335"/>
        <end position="538"/>
    </location>
</feature>